<accession>A0A9D7F9T9</accession>
<evidence type="ECO:0008006" key="3">
    <source>
        <dbReference type="Google" id="ProtNLM"/>
    </source>
</evidence>
<dbReference type="GO" id="GO:0003676">
    <property type="term" value="F:nucleic acid binding"/>
    <property type="evidence" value="ECO:0007669"/>
    <property type="project" value="InterPro"/>
</dbReference>
<dbReference type="AlphaFoldDB" id="A0A9D7F9T9"/>
<evidence type="ECO:0000313" key="2">
    <source>
        <dbReference type="Proteomes" id="UP000886602"/>
    </source>
</evidence>
<reference evidence="1" key="1">
    <citation type="submission" date="2020-10" db="EMBL/GenBank/DDBJ databases">
        <title>Connecting structure to function with the recovery of over 1000 high-quality activated sludge metagenome-assembled genomes encoding full-length rRNA genes using long-read sequencing.</title>
        <authorList>
            <person name="Singleton C.M."/>
            <person name="Petriglieri F."/>
            <person name="Kristensen J.M."/>
            <person name="Kirkegaard R.H."/>
            <person name="Michaelsen T.Y."/>
            <person name="Andersen M.H."/>
            <person name="Karst S.M."/>
            <person name="Dueholm M.S."/>
            <person name="Nielsen P.H."/>
            <person name="Albertsen M."/>
        </authorList>
    </citation>
    <scope>NUCLEOTIDE SEQUENCE</scope>
    <source>
        <strain evidence="1">EsbW_18-Q3-R4-48_MAXAC.044</strain>
    </source>
</reference>
<sequence>MTALLERHESLGVLLRYQIAKREVYIGARGQLCGLHDVHSKFVSACRELGLTSKDYPLSQERQGIRSLAKAIHELATQNFADAARLAGAQHISPPWSDRDKNALTIARKPFDIVEFDGHKIDIRLHVRFTDEAGLVEDIYIDRVWLLVIIDVYSRVIVGWNVVLSPEYNRHDVIRTIQQALSPQRKCAKLSIPGLSYSVSGGFVGEVMPFLDGACWEHFRLDNARANLATDTISLLASVVGCLVEAGPVRGHRAPFVRRFFGTLESTLFHRLEGSTGANTGDIRRRLMNPKGKESLPISFDELLELTQVCIANYNGTAHAGIGSRTPLEFLARTIEFHRDTVRVLSEPFRRQLCILQPSQLRTVMGSLQRGVRPYIEFVWGALLKPTIATSH</sequence>
<comment type="caution">
    <text evidence="1">The sequence shown here is derived from an EMBL/GenBank/DDBJ whole genome shotgun (WGS) entry which is preliminary data.</text>
</comment>
<organism evidence="1 2">
    <name type="scientific">Candidatus Propionivibrio dominans</name>
    <dbReference type="NCBI Taxonomy" id="2954373"/>
    <lineage>
        <taxon>Bacteria</taxon>
        <taxon>Pseudomonadati</taxon>
        <taxon>Pseudomonadota</taxon>
        <taxon>Betaproteobacteria</taxon>
        <taxon>Rhodocyclales</taxon>
        <taxon>Rhodocyclaceae</taxon>
        <taxon>Propionivibrio</taxon>
    </lineage>
</organism>
<dbReference type="InterPro" id="IPR036397">
    <property type="entry name" value="RNaseH_sf"/>
</dbReference>
<name>A0A9D7F9T9_9RHOO</name>
<dbReference type="SUPFAM" id="SSF53098">
    <property type="entry name" value="Ribonuclease H-like"/>
    <property type="match status" value="1"/>
</dbReference>
<dbReference type="EMBL" id="JADJNC010000054">
    <property type="protein sequence ID" value="MBK7424840.1"/>
    <property type="molecule type" value="Genomic_DNA"/>
</dbReference>
<dbReference type="InterPro" id="IPR012337">
    <property type="entry name" value="RNaseH-like_sf"/>
</dbReference>
<dbReference type="Proteomes" id="UP000886602">
    <property type="component" value="Unassembled WGS sequence"/>
</dbReference>
<proteinExistence type="predicted"/>
<protein>
    <recommendedName>
        <fullName evidence="3">Integrase catalytic domain-containing protein</fullName>
    </recommendedName>
</protein>
<gene>
    <name evidence="1" type="ORF">IPJ48_18155</name>
</gene>
<evidence type="ECO:0000313" key="1">
    <source>
        <dbReference type="EMBL" id="MBK7424840.1"/>
    </source>
</evidence>
<dbReference type="Gene3D" id="3.30.420.10">
    <property type="entry name" value="Ribonuclease H-like superfamily/Ribonuclease H"/>
    <property type="match status" value="1"/>
</dbReference>